<name>A0A0C3PEG6_PISTI</name>
<keyword evidence="1" id="KW-0472">Membrane</keyword>
<feature type="transmembrane region" description="Helical" evidence="1">
    <location>
        <begin position="54"/>
        <end position="78"/>
    </location>
</feature>
<keyword evidence="1" id="KW-0812">Transmembrane</keyword>
<reference evidence="3" key="2">
    <citation type="submission" date="2015-01" db="EMBL/GenBank/DDBJ databases">
        <title>Evolutionary Origins and Diversification of the Mycorrhizal Mutualists.</title>
        <authorList>
            <consortium name="DOE Joint Genome Institute"/>
            <consortium name="Mycorrhizal Genomics Consortium"/>
            <person name="Kohler A."/>
            <person name="Kuo A."/>
            <person name="Nagy L.G."/>
            <person name="Floudas D."/>
            <person name="Copeland A."/>
            <person name="Barry K.W."/>
            <person name="Cichocki N."/>
            <person name="Veneault-Fourrey C."/>
            <person name="LaButti K."/>
            <person name="Lindquist E.A."/>
            <person name="Lipzen A."/>
            <person name="Lundell T."/>
            <person name="Morin E."/>
            <person name="Murat C."/>
            <person name="Riley R."/>
            <person name="Ohm R."/>
            <person name="Sun H."/>
            <person name="Tunlid A."/>
            <person name="Henrissat B."/>
            <person name="Grigoriev I.V."/>
            <person name="Hibbett D.S."/>
            <person name="Martin F."/>
        </authorList>
    </citation>
    <scope>NUCLEOTIDE SEQUENCE [LARGE SCALE GENOMIC DNA]</scope>
    <source>
        <strain evidence="3">Marx 270</strain>
    </source>
</reference>
<feature type="transmembrane region" description="Helical" evidence="1">
    <location>
        <begin position="131"/>
        <end position="154"/>
    </location>
</feature>
<sequence length="155" mass="17356">MSEKEDHKEWNELRQRLTNRVTVVNVVSSLFITVTASYLTSPPPTTFVTWHHKVPYIFIGAASACAVLAVFSGFGLYISLNAMRPETLRERPLKLCAILMLLIMPLAFLFLAMVCAVVGWTAAIWFGDVAWLKLAVSFGFVVFVMIQVVIIIAIY</sequence>
<evidence type="ECO:0000313" key="2">
    <source>
        <dbReference type="EMBL" id="KIO06621.1"/>
    </source>
</evidence>
<dbReference type="AlphaFoldDB" id="A0A0C3PEG6"/>
<proteinExistence type="predicted"/>
<accession>A0A0C3PEG6</accession>
<reference evidence="2 3" key="1">
    <citation type="submission" date="2014-04" db="EMBL/GenBank/DDBJ databases">
        <authorList>
            <consortium name="DOE Joint Genome Institute"/>
            <person name="Kuo A."/>
            <person name="Kohler A."/>
            <person name="Costa M.D."/>
            <person name="Nagy L.G."/>
            <person name="Floudas D."/>
            <person name="Copeland A."/>
            <person name="Barry K.W."/>
            <person name="Cichocki N."/>
            <person name="Veneault-Fourrey C."/>
            <person name="LaButti K."/>
            <person name="Lindquist E.A."/>
            <person name="Lipzen A."/>
            <person name="Lundell T."/>
            <person name="Morin E."/>
            <person name="Murat C."/>
            <person name="Sun H."/>
            <person name="Tunlid A."/>
            <person name="Henrissat B."/>
            <person name="Grigoriev I.V."/>
            <person name="Hibbett D.S."/>
            <person name="Martin F."/>
            <person name="Nordberg H.P."/>
            <person name="Cantor M.N."/>
            <person name="Hua S.X."/>
        </authorList>
    </citation>
    <scope>NUCLEOTIDE SEQUENCE [LARGE SCALE GENOMIC DNA]</scope>
    <source>
        <strain evidence="2 3">Marx 270</strain>
    </source>
</reference>
<feature type="transmembrane region" description="Helical" evidence="1">
    <location>
        <begin position="21"/>
        <end position="39"/>
    </location>
</feature>
<keyword evidence="1" id="KW-1133">Transmembrane helix</keyword>
<feature type="transmembrane region" description="Helical" evidence="1">
    <location>
        <begin position="99"/>
        <end position="125"/>
    </location>
</feature>
<dbReference type="EMBL" id="KN831962">
    <property type="protein sequence ID" value="KIO06621.1"/>
    <property type="molecule type" value="Genomic_DNA"/>
</dbReference>
<evidence type="ECO:0000313" key="3">
    <source>
        <dbReference type="Proteomes" id="UP000054217"/>
    </source>
</evidence>
<dbReference type="InParanoid" id="A0A0C3PEG6"/>
<keyword evidence="3" id="KW-1185">Reference proteome</keyword>
<organism evidence="2 3">
    <name type="scientific">Pisolithus tinctorius Marx 270</name>
    <dbReference type="NCBI Taxonomy" id="870435"/>
    <lineage>
        <taxon>Eukaryota</taxon>
        <taxon>Fungi</taxon>
        <taxon>Dikarya</taxon>
        <taxon>Basidiomycota</taxon>
        <taxon>Agaricomycotina</taxon>
        <taxon>Agaricomycetes</taxon>
        <taxon>Agaricomycetidae</taxon>
        <taxon>Boletales</taxon>
        <taxon>Sclerodermatineae</taxon>
        <taxon>Pisolithaceae</taxon>
        <taxon>Pisolithus</taxon>
    </lineage>
</organism>
<evidence type="ECO:0000256" key="1">
    <source>
        <dbReference type="SAM" id="Phobius"/>
    </source>
</evidence>
<gene>
    <name evidence="2" type="ORF">M404DRAFT_998756</name>
</gene>
<dbReference type="Proteomes" id="UP000054217">
    <property type="component" value="Unassembled WGS sequence"/>
</dbReference>
<dbReference type="HOGENOM" id="CLU_099526_0_1_1"/>
<protein>
    <submittedName>
        <fullName evidence="2">Uncharacterized protein</fullName>
    </submittedName>
</protein>
<dbReference type="OrthoDB" id="10335876at2759"/>